<dbReference type="RefSeq" id="WP_157421078.1">
    <property type="nucleotide sequence ID" value="NZ_CP014859.1"/>
</dbReference>
<proteinExistence type="predicted"/>
<dbReference type="KEGG" id="ahm:TL08_14350"/>
<dbReference type="EMBL" id="CP014859">
    <property type="protein sequence ID" value="AOS63683.1"/>
    <property type="molecule type" value="Genomic_DNA"/>
</dbReference>
<protein>
    <submittedName>
        <fullName evidence="1">Uncharacterized protein</fullName>
    </submittedName>
</protein>
<gene>
    <name evidence="1" type="ORF">TL08_14350</name>
</gene>
<accession>A0AAC9HQX0</accession>
<keyword evidence="2" id="KW-1185">Reference proteome</keyword>
<reference evidence="2" key="1">
    <citation type="submission" date="2016-03" db="EMBL/GenBank/DDBJ databases">
        <title>Complete genome sequence of the type strain Actinoalloteichus hymeniacidonis DSM 45092.</title>
        <authorList>
            <person name="Schaffert L."/>
            <person name="Albersmeier A."/>
            <person name="Winkler A."/>
            <person name="Kalinowski J."/>
            <person name="Zotchev S."/>
            <person name="Ruckert C."/>
        </authorList>
    </citation>
    <scope>NUCLEOTIDE SEQUENCE [LARGE SCALE GENOMIC DNA]</scope>
    <source>
        <strain evidence="2">HPA177(T) (DSM 45092(T))</strain>
    </source>
</reference>
<evidence type="ECO:0000313" key="2">
    <source>
        <dbReference type="Proteomes" id="UP000095210"/>
    </source>
</evidence>
<sequence>MDQYWDSPDGLSVKWMRRFLRSRRVEIDGEPDQKGKRGVQYRSTKAQRSIMTQLDSSKHGELLGPVALELDFHCTSREPPSIQRLAKHTLDLIGPAMEPYPNRDGIVYRDDRQVKLLYVSLKKSTSAGFPPKGSTQIFARPLRDVVADLELVRILESRTQIWEEENDPMRSPKLPAHTLEPLLDLNYAASPEERNRWKERNHWHAQFSLAEFQSAFLQGAEARVASMLTFNPRIIAGSARRSIEPIMAPQLKEILMAMTRCHTPLNNDSDSFLLSSMITDPLPRLPKSSGEGSLFHESVRKELIELFHRKRSLSPLMVPLKVIFLVMPPSQGKDLDNLALTILPIIQRVIKEQEVNLRHPALQSNPIYADRGISAYEVIELKRQKSDHPDGYLQLALGSGLSLQSSWSRVTDALESYMLQADKIHRSFLKGGEHH</sequence>
<evidence type="ECO:0000313" key="1">
    <source>
        <dbReference type="EMBL" id="AOS63683.1"/>
    </source>
</evidence>
<dbReference type="Proteomes" id="UP000095210">
    <property type="component" value="Chromosome"/>
</dbReference>
<dbReference type="AlphaFoldDB" id="A0AAC9HQX0"/>
<organism evidence="1 2">
    <name type="scientific">Actinoalloteichus hymeniacidonis</name>
    <dbReference type="NCBI Taxonomy" id="340345"/>
    <lineage>
        <taxon>Bacteria</taxon>
        <taxon>Bacillati</taxon>
        <taxon>Actinomycetota</taxon>
        <taxon>Actinomycetes</taxon>
        <taxon>Pseudonocardiales</taxon>
        <taxon>Pseudonocardiaceae</taxon>
        <taxon>Actinoalloteichus</taxon>
    </lineage>
</organism>
<name>A0AAC9HQX0_9PSEU</name>